<dbReference type="Proteomes" id="UP001054821">
    <property type="component" value="Chromosome 1"/>
</dbReference>
<dbReference type="InterPro" id="IPR011009">
    <property type="entry name" value="Kinase-like_dom_sf"/>
</dbReference>
<organism evidence="1 2">
    <name type="scientific">Prunus dulcis</name>
    <name type="common">Almond</name>
    <name type="synonym">Amygdalus dulcis</name>
    <dbReference type="NCBI Taxonomy" id="3755"/>
    <lineage>
        <taxon>Eukaryota</taxon>
        <taxon>Viridiplantae</taxon>
        <taxon>Streptophyta</taxon>
        <taxon>Embryophyta</taxon>
        <taxon>Tracheophyta</taxon>
        <taxon>Spermatophyta</taxon>
        <taxon>Magnoliopsida</taxon>
        <taxon>eudicotyledons</taxon>
        <taxon>Gunneridae</taxon>
        <taxon>Pentapetalae</taxon>
        <taxon>rosids</taxon>
        <taxon>fabids</taxon>
        <taxon>Rosales</taxon>
        <taxon>Rosaceae</taxon>
        <taxon>Amygdaloideae</taxon>
        <taxon>Amygdaleae</taxon>
        <taxon>Prunus</taxon>
    </lineage>
</organism>
<dbReference type="Gene3D" id="3.30.200.20">
    <property type="entry name" value="Phosphorylase Kinase, domain 1"/>
    <property type="match status" value="1"/>
</dbReference>
<accession>A0AAD4WUB4</accession>
<evidence type="ECO:0000313" key="1">
    <source>
        <dbReference type="EMBL" id="KAI5349713.1"/>
    </source>
</evidence>
<reference evidence="1 2" key="1">
    <citation type="journal article" date="2022" name="G3 (Bethesda)">
        <title>Whole-genome sequence and methylome profiling of the almond [Prunus dulcis (Mill.) D.A. Webb] cultivar 'Nonpareil'.</title>
        <authorList>
            <person name="D'Amico-Willman K.M."/>
            <person name="Ouma W.Z."/>
            <person name="Meulia T."/>
            <person name="Sideli G.M."/>
            <person name="Gradziel T.M."/>
            <person name="Fresnedo-Ramirez J."/>
        </authorList>
    </citation>
    <scope>NUCLEOTIDE SEQUENCE [LARGE SCALE GENOMIC DNA]</scope>
    <source>
        <strain evidence="1">Clone GOH B32 T37-40</strain>
    </source>
</reference>
<dbReference type="PANTHER" id="PTHR45927:SF2">
    <property type="entry name" value="SERINE_THREONINE RECEPTOR-LIKE KINASE NFP"/>
    <property type="match status" value="1"/>
</dbReference>
<dbReference type="EMBL" id="JAJFAZ020000001">
    <property type="protein sequence ID" value="KAI5349713.1"/>
    <property type="molecule type" value="Genomic_DNA"/>
</dbReference>
<gene>
    <name evidence="1" type="ORF">L3X38_002602</name>
</gene>
<evidence type="ECO:0000313" key="2">
    <source>
        <dbReference type="Proteomes" id="UP001054821"/>
    </source>
</evidence>
<proteinExistence type="predicted"/>
<dbReference type="SUPFAM" id="SSF56112">
    <property type="entry name" value="Protein kinase-like (PK-like)"/>
    <property type="match status" value="1"/>
</dbReference>
<sequence length="93" mass="10399">MYEIKTIMEATMNLSEHCRIGGSVYRAIIDGQVLAVKNTKEDVTEELNVLQKVNHANLVKLMGISSDHLEAFGFPMPPFVTPPSLKLIFPNQQ</sequence>
<comment type="caution">
    <text evidence="1">The sequence shown here is derived from an EMBL/GenBank/DDBJ whole genome shotgun (WGS) entry which is preliminary data.</text>
</comment>
<name>A0AAD4WUB4_PRUDU</name>
<keyword evidence="2" id="KW-1185">Reference proteome</keyword>
<dbReference type="PANTHER" id="PTHR45927">
    <property type="entry name" value="LYSM-DOMAIN RECEPTOR-LIKE KINASE-RELATED"/>
    <property type="match status" value="1"/>
</dbReference>
<dbReference type="AlphaFoldDB" id="A0AAD4WUB4"/>
<evidence type="ECO:0008006" key="3">
    <source>
        <dbReference type="Google" id="ProtNLM"/>
    </source>
</evidence>
<dbReference type="InterPro" id="IPR052611">
    <property type="entry name" value="Plant_RLK_LysM"/>
</dbReference>
<protein>
    <recommendedName>
        <fullName evidence="3">Protein kinase domain-containing protein</fullName>
    </recommendedName>
</protein>